<dbReference type="EMBL" id="JQFK01002041">
    <property type="protein sequence ID" value="KGK32621.1"/>
    <property type="molecule type" value="Genomic_DNA"/>
</dbReference>
<reference evidence="1" key="2">
    <citation type="submission" date="2014-08" db="EMBL/GenBank/DDBJ databases">
        <title>Exploiting Issatchenkia orientalis SD108 for Succinic Acid Production.</title>
        <authorList>
            <person name="Xiao H."/>
            <person name="Shao Z."/>
            <person name="Jiang Y."/>
            <person name="Dole S."/>
            <person name="Zhao H."/>
        </authorList>
    </citation>
    <scope>NUCLEOTIDE SEQUENCE [LARGE SCALE GENOMIC DNA]</scope>
    <source>
        <strain evidence="1">SD108</strain>
    </source>
</reference>
<sequence>MRQTKKPKTE</sequence>
<organism evidence="1 3">
    <name type="scientific">Pichia kudriavzevii</name>
    <name type="common">Yeast</name>
    <name type="synonym">Issatchenkia orientalis</name>
    <dbReference type="NCBI Taxonomy" id="4909"/>
    <lineage>
        <taxon>Eukaryota</taxon>
        <taxon>Fungi</taxon>
        <taxon>Dikarya</taxon>
        <taxon>Ascomycota</taxon>
        <taxon>Saccharomycotina</taxon>
        <taxon>Pichiomycetes</taxon>
        <taxon>Pichiales</taxon>
        <taxon>Pichiaceae</taxon>
        <taxon>Pichia</taxon>
    </lineage>
</organism>
<evidence type="ECO:0000313" key="1">
    <source>
        <dbReference type="EMBL" id="KGK32621.1"/>
    </source>
</evidence>
<gene>
    <name evidence="2" type="ORF">JL09_g6768</name>
    <name evidence="1" type="ORF">JL09_g6772</name>
</gene>
<dbReference type="EMBL" id="JQFK01002037">
    <property type="protein sequence ID" value="KGK32625.1"/>
    <property type="molecule type" value="Genomic_DNA"/>
</dbReference>
<name>A0A099NKZ6_PICKU</name>
<proteinExistence type="predicted"/>
<evidence type="ECO:0000313" key="2">
    <source>
        <dbReference type="EMBL" id="KGK32625.1"/>
    </source>
</evidence>
<protein>
    <submittedName>
        <fullName evidence="1">Uncharacterized protein</fullName>
    </submittedName>
</protein>
<accession>A0A099NKZ6</accession>
<dbReference type="Proteomes" id="UP000029867">
    <property type="component" value="Unassembled WGS sequence"/>
</dbReference>
<evidence type="ECO:0000313" key="3">
    <source>
        <dbReference type="Proteomes" id="UP000029867"/>
    </source>
</evidence>
<dbReference type="HOGENOM" id="CLU_3438278_0_0_1"/>
<comment type="caution">
    <text evidence="1">The sequence shown here is derived from an EMBL/GenBank/DDBJ whole genome shotgun (WGS) entry which is preliminary data.</text>
</comment>
<reference evidence="3" key="1">
    <citation type="journal article" date="2014" name="Microb. Cell Fact.">
        <title>Exploiting Issatchenkia orientalis SD108 for succinic acid production.</title>
        <authorList>
            <person name="Xiao H."/>
            <person name="Shao Z."/>
            <person name="Jiang Y."/>
            <person name="Dole S."/>
            <person name="Zhao H."/>
        </authorList>
    </citation>
    <scope>NUCLEOTIDE SEQUENCE [LARGE SCALE GENOMIC DNA]</scope>
    <source>
        <strain evidence="3">SD108</strain>
    </source>
</reference>